<keyword evidence="2" id="KW-0732">Signal</keyword>
<feature type="chain" id="PRO_5041956827" description="C-type lectin domain-containing protein" evidence="2">
    <location>
        <begin position="18"/>
        <end position="155"/>
    </location>
</feature>
<dbReference type="Pfam" id="PF00059">
    <property type="entry name" value="Lectin_C"/>
    <property type="match status" value="1"/>
</dbReference>
<name>A0AAD9NEX0_9ANNE</name>
<dbReference type="Proteomes" id="UP001208570">
    <property type="component" value="Unassembled WGS sequence"/>
</dbReference>
<feature type="domain" description="C-type lectin" evidence="3">
    <location>
        <begin position="100"/>
        <end position="153"/>
    </location>
</feature>
<organism evidence="4 5">
    <name type="scientific">Paralvinella palmiformis</name>
    <dbReference type="NCBI Taxonomy" id="53620"/>
    <lineage>
        <taxon>Eukaryota</taxon>
        <taxon>Metazoa</taxon>
        <taxon>Spiralia</taxon>
        <taxon>Lophotrochozoa</taxon>
        <taxon>Annelida</taxon>
        <taxon>Polychaeta</taxon>
        <taxon>Sedentaria</taxon>
        <taxon>Canalipalpata</taxon>
        <taxon>Terebellida</taxon>
        <taxon>Terebelliformia</taxon>
        <taxon>Alvinellidae</taxon>
        <taxon>Paralvinella</taxon>
    </lineage>
</organism>
<evidence type="ECO:0000313" key="4">
    <source>
        <dbReference type="EMBL" id="KAK2164679.1"/>
    </source>
</evidence>
<dbReference type="InterPro" id="IPR016187">
    <property type="entry name" value="CTDL_fold"/>
</dbReference>
<dbReference type="PROSITE" id="PS50041">
    <property type="entry name" value="C_TYPE_LECTIN_2"/>
    <property type="match status" value="1"/>
</dbReference>
<reference evidence="4" key="1">
    <citation type="journal article" date="2023" name="Mol. Biol. Evol.">
        <title>Third-Generation Sequencing Reveals the Adaptive Role of the Epigenome in Three Deep-Sea Polychaetes.</title>
        <authorList>
            <person name="Perez M."/>
            <person name="Aroh O."/>
            <person name="Sun Y."/>
            <person name="Lan Y."/>
            <person name="Juniper S.K."/>
            <person name="Young C.R."/>
            <person name="Angers B."/>
            <person name="Qian P.Y."/>
        </authorList>
    </citation>
    <scope>NUCLEOTIDE SEQUENCE</scope>
    <source>
        <strain evidence="4">P08H-3</strain>
    </source>
</reference>
<feature type="signal peptide" evidence="2">
    <location>
        <begin position="1"/>
        <end position="17"/>
    </location>
</feature>
<dbReference type="InterPro" id="IPR016186">
    <property type="entry name" value="C-type_lectin-like/link_sf"/>
</dbReference>
<evidence type="ECO:0000256" key="2">
    <source>
        <dbReference type="SAM" id="SignalP"/>
    </source>
</evidence>
<dbReference type="SUPFAM" id="SSF56436">
    <property type="entry name" value="C-type lectin-like"/>
    <property type="match status" value="1"/>
</dbReference>
<dbReference type="InterPro" id="IPR018378">
    <property type="entry name" value="C-type_lectin_CS"/>
</dbReference>
<evidence type="ECO:0000313" key="5">
    <source>
        <dbReference type="Proteomes" id="UP001208570"/>
    </source>
</evidence>
<dbReference type="Gene3D" id="3.10.100.10">
    <property type="entry name" value="Mannose-Binding Protein A, subunit A"/>
    <property type="match status" value="1"/>
</dbReference>
<dbReference type="AlphaFoldDB" id="A0AAD9NEX0"/>
<dbReference type="InterPro" id="IPR001304">
    <property type="entry name" value="C-type_lectin-like"/>
</dbReference>
<protein>
    <recommendedName>
        <fullName evidence="3">C-type lectin domain-containing protein</fullName>
    </recommendedName>
</protein>
<accession>A0AAD9NEX0</accession>
<gene>
    <name evidence="4" type="ORF">LSH36_60g01003</name>
</gene>
<proteinExistence type="predicted"/>
<sequence>MQVLILFLSYITQLSDGGTLEMHFELAANSYSSGQQLASEKQLSVIRCAAKCSVLEKCAAYNIRDGMCELLPLSVDTLVSNVNSSYYRKSSEKMDFVYVTDGTSLTYSNWYPDYDEPNMKPSGQNANCVATYKGKDLHWFDAPCANGKHFICTVL</sequence>
<comment type="caution">
    <text evidence="4">The sequence shown here is derived from an EMBL/GenBank/DDBJ whole genome shotgun (WGS) entry which is preliminary data.</text>
</comment>
<keyword evidence="5" id="KW-1185">Reference proteome</keyword>
<dbReference type="PROSITE" id="PS00615">
    <property type="entry name" value="C_TYPE_LECTIN_1"/>
    <property type="match status" value="1"/>
</dbReference>
<evidence type="ECO:0000259" key="3">
    <source>
        <dbReference type="PROSITE" id="PS50041"/>
    </source>
</evidence>
<dbReference type="EMBL" id="JAODUP010000060">
    <property type="protein sequence ID" value="KAK2164679.1"/>
    <property type="molecule type" value="Genomic_DNA"/>
</dbReference>
<evidence type="ECO:0000256" key="1">
    <source>
        <dbReference type="ARBA" id="ARBA00023157"/>
    </source>
</evidence>
<keyword evidence="1" id="KW-1015">Disulfide bond</keyword>